<dbReference type="AlphaFoldDB" id="A0A537J8Z7"/>
<feature type="transmembrane region" description="Helical" evidence="7">
    <location>
        <begin position="235"/>
        <end position="262"/>
    </location>
</feature>
<dbReference type="Pfam" id="PF19300">
    <property type="entry name" value="BPD_transp_1_N"/>
    <property type="match status" value="1"/>
</dbReference>
<evidence type="ECO:0000256" key="2">
    <source>
        <dbReference type="ARBA" id="ARBA00022448"/>
    </source>
</evidence>
<dbReference type="SUPFAM" id="SSF161098">
    <property type="entry name" value="MetI-like"/>
    <property type="match status" value="1"/>
</dbReference>
<sequence length="408" mass="43792">MAQRPVRFADPQGGRRGGSGQAEADVRGGREDPQYGAAGHPPLSPGRHRRGEAVGAGVPPAPGRRRLARDLRPREDPRPLRSRGAARLPGAAPPPIPARAMGAYLVRRLLLALPTMAIVYTMAFLLVHATPGGPWDNAEKPLAPQVIENIRLKFHLNEPLWSQYLLYLRDALHGSLGPSYVNTSRDVSEIIGDFFPVSLQLGTVAMLFAIALGIPLGTLAAVYRNTPVDYAAMGMVVMGISLPNYVLATILVTVLAVLLHWLPTGGWGGVMDIRVIIPAVAIGFRPATTLARFLRASLLDVLGQDYIRTARAKGLSGRGVVIRHALRNALVPIATVSGILVADVITGSFFVETITRVPGIGRYFVTATTGRDYPVLLALALLFGVVIVTMNILVDLTYAVLDPQVRYG</sequence>
<evidence type="ECO:0000259" key="9">
    <source>
        <dbReference type="PROSITE" id="PS50928"/>
    </source>
</evidence>
<feature type="region of interest" description="Disordered" evidence="8">
    <location>
        <begin position="1"/>
        <end position="93"/>
    </location>
</feature>
<feature type="transmembrane region" description="Helical" evidence="7">
    <location>
        <begin position="373"/>
        <end position="394"/>
    </location>
</feature>
<comment type="subcellular location">
    <subcellularLocation>
        <location evidence="1 7">Cell membrane</location>
        <topology evidence="1 7">Multi-pass membrane protein</topology>
    </subcellularLocation>
</comment>
<dbReference type="EMBL" id="VBAO01000246">
    <property type="protein sequence ID" value="TMI80024.1"/>
    <property type="molecule type" value="Genomic_DNA"/>
</dbReference>
<organism evidence="10 11">
    <name type="scientific">Candidatus Segetimicrobium genomatis</name>
    <dbReference type="NCBI Taxonomy" id="2569760"/>
    <lineage>
        <taxon>Bacteria</taxon>
        <taxon>Bacillati</taxon>
        <taxon>Candidatus Sysuimicrobiota</taxon>
        <taxon>Candidatus Sysuimicrobiia</taxon>
        <taxon>Candidatus Sysuimicrobiales</taxon>
        <taxon>Candidatus Segetimicrobiaceae</taxon>
        <taxon>Candidatus Segetimicrobium</taxon>
    </lineage>
</organism>
<comment type="caution">
    <text evidence="10">The sequence shown here is derived from an EMBL/GenBank/DDBJ whole genome shotgun (WGS) entry which is preliminary data.</text>
</comment>
<evidence type="ECO:0000313" key="10">
    <source>
        <dbReference type="EMBL" id="TMI80024.1"/>
    </source>
</evidence>
<accession>A0A537J8Z7</accession>
<keyword evidence="5 7" id="KW-1133">Transmembrane helix</keyword>
<evidence type="ECO:0000256" key="7">
    <source>
        <dbReference type="RuleBase" id="RU363032"/>
    </source>
</evidence>
<keyword evidence="4 7" id="KW-0812">Transmembrane</keyword>
<dbReference type="Gene3D" id="1.10.3720.10">
    <property type="entry name" value="MetI-like"/>
    <property type="match status" value="1"/>
</dbReference>
<dbReference type="InterPro" id="IPR045621">
    <property type="entry name" value="BPD_transp_1_N"/>
</dbReference>
<name>A0A537J8Z7_9BACT</name>
<feature type="transmembrane region" description="Helical" evidence="7">
    <location>
        <begin position="204"/>
        <end position="223"/>
    </location>
</feature>
<dbReference type="InterPro" id="IPR000515">
    <property type="entry name" value="MetI-like"/>
</dbReference>
<feature type="domain" description="ABC transmembrane type-1" evidence="9">
    <location>
        <begin position="195"/>
        <end position="394"/>
    </location>
</feature>
<evidence type="ECO:0000256" key="4">
    <source>
        <dbReference type="ARBA" id="ARBA00022692"/>
    </source>
</evidence>
<dbReference type="PANTHER" id="PTHR43163:SF6">
    <property type="entry name" value="DIPEPTIDE TRANSPORT SYSTEM PERMEASE PROTEIN DPPB-RELATED"/>
    <property type="match status" value="1"/>
</dbReference>
<feature type="compositionally biased region" description="Basic and acidic residues" evidence="8">
    <location>
        <begin position="68"/>
        <end position="79"/>
    </location>
</feature>
<proteinExistence type="inferred from homology"/>
<dbReference type="PANTHER" id="PTHR43163">
    <property type="entry name" value="DIPEPTIDE TRANSPORT SYSTEM PERMEASE PROTEIN DPPB-RELATED"/>
    <property type="match status" value="1"/>
</dbReference>
<evidence type="ECO:0000256" key="5">
    <source>
        <dbReference type="ARBA" id="ARBA00022989"/>
    </source>
</evidence>
<dbReference type="Pfam" id="PF00528">
    <property type="entry name" value="BPD_transp_1"/>
    <property type="match status" value="1"/>
</dbReference>
<feature type="compositionally biased region" description="Basic and acidic residues" evidence="8">
    <location>
        <begin position="24"/>
        <end position="33"/>
    </location>
</feature>
<keyword evidence="2 7" id="KW-0813">Transport</keyword>
<feature type="transmembrane region" description="Helical" evidence="7">
    <location>
        <begin position="109"/>
        <end position="129"/>
    </location>
</feature>
<evidence type="ECO:0000256" key="1">
    <source>
        <dbReference type="ARBA" id="ARBA00004651"/>
    </source>
</evidence>
<evidence type="ECO:0000256" key="6">
    <source>
        <dbReference type="ARBA" id="ARBA00023136"/>
    </source>
</evidence>
<keyword evidence="3" id="KW-1003">Cell membrane</keyword>
<keyword evidence="6 7" id="KW-0472">Membrane</keyword>
<dbReference type="GO" id="GO:0055085">
    <property type="term" value="P:transmembrane transport"/>
    <property type="evidence" value="ECO:0007669"/>
    <property type="project" value="InterPro"/>
</dbReference>
<protein>
    <submittedName>
        <fullName evidence="10">ABC transporter permease</fullName>
    </submittedName>
</protein>
<dbReference type="PROSITE" id="PS50928">
    <property type="entry name" value="ABC_TM1"/>
    <property type="match status" value="1"/>
</dbReference>
<feature type="transmembrane region" description="Helical" evidence="7">
    <location>
        <begin position="329"/>
        <end position="352"/>
    </location>
</feature>
<evidence type="ECO:0000313" key="11">
    <source>
        <dbReference type="Proteomes" id="UP000320048"/>
    </source>
</evidence>
<dbReference type="Proteomes" id="UP000320048">
    <property type="component" value="Unassembled WGS sequence"/>
</dbReference>
<reference evidence="10 11" key="1">
    <citation type="journal article" date="2019" name="Nat. Microbiol.">
        <title>Mediterranean grassland soil C-N compound turnover is dependent on rainfall and depth, and is mediated by genomically divergent microorganisms.</title>
        <authorList>
            <person name="Diamond S."/>
            <person name="Andeer P.F."/>
            <person name="Li Z."/>
            <person name="Crits-Christoph A."/>
            <person name="Burstein D."/>
            <person name="Anantharaman K."/>
            <person name="Lane K.R."/>
            <person name="Thomas B.C."/>
            <person name="Pan C."/>
            <person name="Northen T.R."/>
            <person name="Banfield J.F."/>
        </authorList>
    </citation>
    <scope>NUCLEOTIDE SEQUENCE [LARGE SCALE GENOMIC DNA]</scope>
    <source>
        <strain evidence="10">NP_7</strain>
    </source>
</reference>
<dbReference type="GO" id="GO:0005886">
    <property type="term" value="C:plasma membrane"/>
    <property type="evidence" value="ECO:0007669"/>
    <property type="project" value="UniProtKB-SubCell"/>
</dbReference>
<evidence type="ECO:0000256" key="3">
    <source>
        <dbReference type="ARBA" id="ARBA00022475"/>
    </source>
</evidence>
<evidence type="ECO:0000256" key="8">
    <source>
        <dbReference type="SAM" id="MobiDB-lite"/>
    </source>
</evidence>
<dbReference type="CDD" id="cd06261">
    <property type="entry name" value="TM_PBP2"/>
    <property type="match status" value="1"/>
</dbReference>
<gene>
    <name evidence="10" type="ORF">E6H04_09400</name>
</gene>
<dbReference type="InterPro" id="IPR035906">
    <property type="entry name" value="MetI-like_sf"/>
</dbReference>
<comment type="similarity">
    <text evidence="7">Belongs to the binding-protein-dependent transport system permease family.</text>
</comment>